<dbReference type="AlphaFoldDB" id="A0A0A9E1L4"/>
<reference evidence="1" key="2">
    <citation type="journal article" date="2015" name="Data Brief">
        <title>Shoot transcriptome of the giant reed, Arundo donax.</title>
        <authorList>
            <person name="Barrero R.A."/>
            <person name="Guerrero F.D."/>
            <person name="Moolhuijzen P."/>
            <person name="Goolsby J.A."/>
            <person name="Tidwell J."/>
            <person name="Bellgard S.E."/>
            <person name="Bellgard M.I."/>
        </authorList>
    </citation>
    <scope>NUCLEOTIDE SEQUENCE</scope>
    <source>
        <tissue evidence="1">Shoot tissue taken approximately 20 cm above the soil surface</tissue>
    </source>
</reference>
<sequence>MSLNLISGLRTRCSKCSRNGQRRQWPNTSSHRSIADIGTDCWRQVTSCH</sequence>
<reference evidence="1" key="1">
    <citation type="submission" date="2014-09" db="EMBL/GenBank/DDBJ databases">
        <authorList>
            <person name="Magalhaes I.L.F."/>
            <person name="Oliveira U."/>
            <person name="Santos F.R."/>
            <person name="Vidigal T.H.D.A."/>
            <person name="Brescovit A.D."/>
            <person name="Santos A.J."/>
        </authorList>
    </citation>
    <scope>NUCLEOTIDE SEQUENCE</scope>
    <source>
        <tissue evidence="1">Shoot tissue taken approximately 20 cm above the soil surface</tissue>
    </source>
</reference>
<organism evidence="1">
    <name type="scientific">Arundo donax</name>
    <name type="common">Giant reed</name>
    <name type="synonym">Donax arundinaceus</name>
    <dbReference type="NCBI Taxonomy" id="35708"/>
    <lineage>
        <taxon>Eukaryota</taxon>
        <taxon>Viridiplantae</taxon>
        <taxon>Streptophyta</taxon>
        <taxon>Embryophyta</taxon>
        <taxon>Tracheophyta</taxon>
        <taxon>Spermatophyta</taxon>
        <taxon>Magnoliopsida</taxon>
        <taxon>Liliopsida</taxon>
        <taxon>Poales</taxon>
        <taxon>Poaceae</taxon>
        <taxon>PACMAD clade</taxon>
        <taxon>Arundinoideae</taxon>
        <taxon>Arundineae</taxon>
        <taxon>Arundo</taxon>
    </lineage>
</organism>
<dbReference type="EMBL" id="GBRH01206090">
    <property type="protein sequence ID" value="JAD91805.1"/>
    <property type="molecule type" value="Transcribed_RNA"/>
</dbReference>
<evidence type="ECO:0000313" key="1">
    <source>
        <dbReference type="EMBL" id="JAD91805.1"/>
    </source>
</evidence>
<name>A0A0A9E1L4_ARUDO</name>
<protein>
    <submittedName>
        <fullName evidence="1">Uncharacterized protein</fullName>
    </submittedName>
</protein>
<proteinExistence type="predicted"/>
<accession>A0A0A9E1L4</accession>